<dbReference type="GO" id="GO:0016757">
    <property type="term" value="F:glycosyltransferase activity"/>
    <property type="evidence" value="ECO:0007669"/>
    <property type="project" value="UniProtKB-KW"/>
</dbReference>
<evidence type="ECO:0000313" key="6">
    <source>
        <dbReference type="EMBL" id="QIK51207.1"/>
    </source>
</evidence>
<protein>
    <submittedName>
        <fullName evidence="6">Glycosyltransferase family 2 protein</fullName>
    </submittedName>
</protein>
<dbReference type="Gene3D" id="3.90.550.10">
    <property type="entry name" value="Spore Coat Polysaccharide Biosynthesis Protein SpsA, Chain A"/>
    <property type="match status" value="1"/>
</dbReference>
<dbReference type="EMBL" id="CP049889">
    <property type="protein sequence ID" value="QIK51207.1"/>
    <property type="molecule type" value="Genomic_DNA"/>
</dbReference>
<name>A0A6G7WG72_9LACT</name>
<reference evidence="6 7" key="1">
    <citation type="journal article" date="2017" name="Int. J. Syst. Evol. Microbiol.">
        <title>Jeotgalibaca porci sp. nov. and Jeotgalibaca arthritidis sp. nov., isolated from pigs, and emended description of the genus Jeotgalibaca.</title>
        <authorList>
            <person name="Zamora L."/>
            <person name="Perez-Sancho M."/>
            <person name="Dominguez L."/>
            <person name="Fernandez-Garayzabal J.F."/>
            <person name="Vela A.I."/>
        </authorList>
    </citation>
    <scope>NUCLEOTIDE SEQUENCE [LARGE SCALE GENOMIC DNA]</scope>
    <source>
        <strain evidence="6 7">CCUG 69148</strain>
    </source>
</reference>
<dbReference type="GeneID" id="94552337"/>
<dbReference type="InterPro" id="IPR001173">
    <property type="entry name" value="Glyco_trans_2-like"/>
</dbReference>
<dbReference type="SUPFAM" id="SSF53448">
    <property type="entry name" value="Nucleotide-diphospho-sugar transferases"/>
    <property type="match status" value="1"/>
</dbReference>
<evidence type="ECO:0000313" key="7">
    <source>
        <dbReference type="Proteomes" id="UP000501830"/>
    </source>
</evidence>
<evidence type="ECO:0000259" key="5">
    <source>
        <dbReference type="Pfam" id="PF00535"/>
    </source>
</evidence>
<dbReference type="InterPro" id="IPR029044">
    <property type="entry name" value="Nucleotide-diphossugar_trans"/>
</dbReference>
<dbReference type="AlphaFoldDB" id="A0A6G7WG72"/>
<organism evidence="6 7">
    <name type="scientific">Jeotgalibaca porci</name>
    <dbReference type="NCBI Taxonomy" id="1868793"/>
    <lineage>
        <taxon>Bacteria</taxon>
        <taxon>Bacillati</taxon>
        <taxon>Bacillota</taxon>
        <taxon>Bacilli</taxon>
        <taxon>Lactobacillales</taxon>
        <taxon>Carnobacteriaceae</taxon>
        <taxon>Jeotgalibaca</taxon>
    </lineage>
</organism>
<dbReference type="KEGG" id="jpo:G7058_03535"/>
<sequence>MEIGIVILNYLNWFDTVECIDSLEKQTNQSFKIVIVDNASNNESFEKLSERYGYEDAIHLLQTEENLGFAKGNNTGIMYCKKELGLENILVINNDVIFTDENYIEKLTHMEIAKDIGVIGTKIIGADGENQNPVYFTPSKKAVFREFSIPLLRKYHLAGILDIGRILKKMIKKNTQPSSTTSTGNRPYILHGSVIFLTQNYLSQANGLYPETFLYYEEEILGLVCKKLHLKMIYSDEIEIYHKEDQSSKLSFQNLEGIKQKFARRSVRIGLKVSGMSVGKILKVMNNQTYKFIRFKQGNEVVYTYQA</sequence>
<dbReference type="Pfam" id="PF00535">
    <property type="entry name" value="Glycos_transf_2"/>
    <property type="match status" value="1"/>
</dbReference>
<evidence type="ECO:0000256" key="3">
    <source>
        <dbReference type="ARBA" id="ARBA00022676"/>
    </source>
</evidence>
<dbReference type="PANTHER" id="PTHR43179:SF12">
    <property type="entry name" value="GALACTOFURANOSYLTRANSFERASE GLFT2"/>
    <property type="match status" value="1"/>
</dbReference>
<dbReference type="RefSeq" id="WP_166062258.1">
    <property type="nucleotide sequence ID" value="NZ_CP049889.1"/>
</dbReference>
<evidence type="ECO:0000256" key="1">
    <source>
        <dbReference type="ARBA" id="ARBA00004776"/>
    </source>
</evidence>
<feature type="domain" description="Glycosyltransferase 2-like" evidence="5">
    <location>
        <begin position="5"/>
        <end position="133"/>
    </location>
</feature>
<dbReference type="Proteomes" id="UP000501830">
    <property type="component" value="Chromosome"/>
</dbReference>
<comment type="similarity">
    <text evidence="2">Belongs to the glycosyltransferase 2 family.</text>
</comment>
<accession>A0A6G7WG72</accession>
<keyword evidence="7" id="KW-1185">Reference proteome</keyword>
<comment type="pathway">
    <text evidence="1">Cell wall biogenesis; cell wall polysaccharide biosynthesis.</text>
</comment>
<keyword evidence="3" id="KW-0328">Glycosyltransferase</keyword>
<keyword evidence="4 6" id="KW-0808">Transferase</keyword>
<gene>
    <name evidence="6" type="ORF">G7058_03535</name>
</gene>
<proteinExistence type="inferred from homology"/>
<dbReference type="PANTHER" id="PTHR43179">
    <property type="entry name" value="RHAMNOSYLTRANSFERASE WBBL"/>
    <property type="match status" value="1"/>
</dbReference>
<evidence type="ECO:0000256" key="2">
    <source>
        <dbReference type="ARBA" id="ARBA00006739"/>
    </source>
</evidence>
<evidence type="ECO:0000256" key="4">
    <source>
        <dbReference type="ARBA" id="ARBA00022679"/>
    </source>
</evidence>